<dbReference type="PANTHER" id="PTHR43156:SF2">
    <property type="entry name" value="STAGE II SPORULATION PROTEIN E"/>
    <property type="match status" value="1"/>
</dbReference>
<gene>
    <name evidence="4" type="ORF">SH580_06785</name>
</gene>
<dbReference type="InterPro" id="IPR000700">
    <property type="entry name" value="PAS-assoc_C"/>
</dbReference>
<dbReference type="PANTHER" id="PTHR43156">
    <property type="entry name" value="STAGE II SPORULATION PROTEIN E-RELATED"/>
    <property type="match status" value="1"/>
</dbReference>
<dbReference type="InterPro" id="IPR001932">
    <property type="entry name" value="PPM-type_phosphatase-like_dom"/>
</dbReference>
<dbReference type="SUPFAM" id="SSF55785">
    <property type="entry name" value="PYP-like sensor domain (PAS domain)"/>
    <property type="match status" value="1"/>
</dbReference>
<dbReference type="InterPro" id="IPR052016">
    <property type="entry name" value="Bact_Sigma-Reg"/>
</dbReference>
<dbReference type="NCBIfam" id="TIGR00229">
    <property type="entry name" value="sensory_box"/>
    <property type="match status" value="1"/>
</dbReference>
<dbReference type="PROSITE" id="PS50112">
    <property type="entry name" value="PAS"/>
    <property type="match status" value="1"/>
</dbReference>
<dbReference type="Proteomes" id="UP001324993">
    <property type="component" value="Chromosome"/>
</dbReference>
<organism evidence="4 5">
    <name type="scientific">Coraliomargarita algicola</name>
    <dbReference type="NCBI Taxonomy" id="3092156"/>
    <lineage>
        <taxon>Bacteria</taxon>
        <taxon>Pseudomonadati</taxon>
        <taxon>Verrucomicrobiota</taxon>
        <taxon>Opitutia</taxon>
        <taxon>Puniceicoccales</taxon>
        <taxon>Coraliomargaritaceae</taxon>
        <taxon>Coraliomargarita</taxon>
    </lineage>
</organism>
<evidence type="ECO:0000313" key="5">
    <source>
        <dbReference type="Proteomes" id="UP001324993"/>
    </source>
</evidence>
<dbReference type="InterPro" id="IPR035965">
    <property type="entry name" value="PAS-like_dom_sf"/>
</dbReference>
<dbReference type="InterPro" id="IPR013656">
    <property type="entry name" value="PAS_4"/>
</dbReference>
<dbReference type="SMART" id="SM00331">
    <property type="entry name" value="PP2C_SIG"/>
    <property type="match status" value="1"/>
</dbReference>
<evidence type="ECO:0000259" key="3">
    <source>
        <dbReference type="PROSITE" id="PS50113"/>
    </source>
</evidence>
<proteinExistence type="predicted"/>
<dbReference type="Gene3D" id="3.30.450.20">
    <property type="entry name" value="PAS domain"/>
    <property type="match status" value="1"/>
</dbReference>
<dbReference type="Pfam" id="PF07228">
    <property type="entry name" value="SpoIIE"/>
    <property type="match status" value="1"/>
</dbReference>
<dbReference type="CDD" id="cd00130">
    <property type="entry name" value="PAS"/>
    <property type="match status" value="1"/>
</dbReference>
<name>A0ABZ0RWN3_9BACT</name>
<dbReference type="InterPro" id="IPR000014">
    <property type="entry name" value="PAS"/>
</dbReference>
<dbReference type="EMBL" id="CP138858">
    <property type="protein sequence ID" value="WPJ97414.1"/>
    <property type="molecule type" value="Genomic_DNA"/>
</dbReference>
<dbReference type="RefSeq" id="WP_319834258.1">
    <property type="nucleotide sequence ID" value="NZ_CP138858.1"/>
</dbReference>
<keyword evidence="5" id="KW-1185">Reference proteome</keyword>
<evidence type="ECO:0000259" key="2">
    <source>
        <dbReference type="PROSITE" id="PS50112"/>
    </source>
</evidence>
<dbReference type="InterPro" id="IPR036457">
    <property type="entry name" value="PPM-type-like_dom_sf"/>
</dbReference>
<evidence type="ECO:0000256" key="1">
    <source>
        <dbReference type="ARBA" id="ARBA00022801"/>
    </source>
</evidence>
<dbReference type="Gene3D" id="3.60.40.10">
    <property type="entry name" value="PPM-type phosphatase domain"/>
    <property type="match status" value="1"/>
</dbReference>
<feature type="domain" description="PAC" evidence="3">
    <location>
        <begin position="92"/>
        <end position="147"/>
    </location>
</feature>
<protein>
    <submittedName>
        <fullName evidence="4">SpoIIE family protein phosphatase</fullName>
    </submittedName>
</protein>
<feature type="domain" description="PAS" evidence="2">
    <location>
        <begin position="20"/>
        <end position="91"/>
    </location>
</feature>
<dbReference type="PROSITE" id="PS50113">
    <property type="entry name" value="PAC"/>
    <property type="match status" value="1"/>
</dbReference>
<dbReference type="Pfam" id="PF08448">
    <property type="entry name" value="PAS_4"/>
    <property type="match status" value="1"/>
</dbReference>
<reference evidence="4 5" key="1">
    <citation type="submission" date="2023-11" db="EMBL/GenBank/DDBJ databases">
        <title>Coraliomargarita sp. nov., isolated from marine algae.</title>
        <authorList>
            <person name="Lee J.K."/>
            <person name="Baek J.H."/>
            <person name="Kim J.M."/>
            <person name="Choi D.G."/>
            <person name="Jeon C.O."/>
        </authorList>
    </citation>
    <scope>NUCLEOTIDE SEQUENCE [LARGE SCALE GENOMIC DNA]</scope>
    <source>
        <strain evidence="4 5">J2-16</strain>
    </source>
</reference>
<sequence length="398" mass="44289">MRNETDQDFQQSAAHIRSSFKRLFETIMEQIADRIYIKDTKGRFVFVSDALARVHGHAHRSDLEGMSDFDFYDKEIADSFYSEEQEILRSNTPVVNRVEKEIWLDGRTSWVSVSKVPLRLDSGEAVGILGISRDVTEQCRMQEQLREANETMLDDYHSAERVQTVMIPGRIPEVAGIELAYVWKPMGAVGGDIINFPRNPNHDLLFFMGDVCGHGVQAAFYTVLLKYMTAQAAIDYQRSPAAFLDVVNSQISSQLRGGFITGIAGHFEPGEVGESCTLRISHTGHPHLLVLRSGNRRIESVALPNSMVMGLPGGAAAENRAIELERGDRVYTFTDGAVEAENSAGQQLGFERLERMIASCASLPLQASLESVFQQVSEYAGRMGQQDDVTLLAFEVTE</sequence>
<evidence type="ECO:0000313" key="4">
    <source>
        <dbReference type="EMBL" id="WPJ97414.1"/>
    </source>
</evidence>
<keyword evidence="1" id="KW-0378">Hydrolase</keyword>
<accession>A0ABZ0RWN3</accession>